<dbReference type="Gene3D" id="3.30.70.260">
    <property type="match status" value="1"/>
</dbReference>
<dbReference type="EMBL" id="BKZQ01000014">
    <property type="protein sequence ID" value="GER70070.1"/>
    <property type="molecule type" value="Genomic_DNA"/>
</dbReference>
<keyword evidence="1 3" id="KW-0413">Isomerase</keyword>
<dbReference type="PANTHER" id="PTHR11934">
    <property type="entry name" value="RIBOSE-5-PHOSPHATE ISOMERASE"/>
    <property type="match status" value="1"/>
</dbReference>
<dbReference type="GO" id="GO:0006014">
    <property type="term" value="P:D-ribose metabolic process"/>
    <property type="evidence" value="ECO:0007669"/>
    <property type="project" value="TreeGrafter"/>
</dbReference>
<protein>
    <recommendedName>
        <fullName evidence="2">Ribose 5-phosphate isomerase A</fullName>
        <ecNumber evidence="2">5.3.1.6</ecNumber>
    </recommendedName>
</protein>
<dbReference type="GO" id="GO:0004751">
    <property type="term" value="F:ribose-5-phosphate isomerase activity"/>
    <property type="evidence" value="ECO:0007669"/>
    <property type="project" value="UniProtKB-UniRule"/>
</dbReference>
<evidence type="ECO:0000313" key="3">
    <source>
        <dbReference type="EMBL" id="GER70070.1"/>
    </source>
</evidence>
<dbReference type="Gene3D" id="3.40.50.1360">
    <property type="match status" value="1"/>
</dbReference>
<evidence type="ECO:0000313" key="4">
    <source>
        <dbReference type="Proteomes" id="UP000391919"/>
    </source>
</evidence>
<accession>A0A5J4JHP8</accession>
<dbReference type="CDD" id="cd01398">
    <property type="entry name" value="RPI_A"/>
    <property type="match status" value="1"/>
</dbReference>
<evidence type="ECO:0000256" key="2">
    <source>
        <dbReference type="NCBIfam" id="TIGR00021"/>
    </source>
</evidence>
<reference evidence="3 4" key="1">
    <citation type="submission" date="2019-09" db="EMBL/GenBank/DDBJ databases">
        <title>Draft genome sequence of Bacillus sp. JC-7.</title>
        <authorList>
            <person name="Tanaka N."/>
            <person name="Shiwa Y."/>
            <person name="Fujita N."/>
            <person name="Tanasupawat S."/>
        </authorList>
    </citation>
    <scope>NUCLEOTIDE SEQUENCE [LARGE SCALE GENOMIC DNA]</scope>
    <source>
        <strain evidence="3 4">JC-7</strain>
    </source>
</reference>
<sequence>MDGAEMKKNCAKAALGYIQNNTVIGLGGGSTISHLIDLIRIEKLDVRVVTPSFQTKMRCLEKGLHVIPTFSVDRIAIAFDGCDEVDAQLHALKSGGGIHTKEKLIGTMADTYILLADESKFAETLAFKHPVCLEILEDALSYVEKEVRVLGGEPCLRRSNAKDGITVSDYGHLLMDVRFSNVQNIKQLDHDLNHIAGVVDTSLFVGVANKALIAGESGIRVVEKL</sequence>
<name>A0A5J4JHP8_9BACI</name>
<dbReference type="EC" id="5.3.1.6" evidence="2"/>
<evidence type="ECO:0000256" key="1">
    <source>
        <dbReference type="ARBA" id="ARBA00023235"/>
    </source>
</evidence>
<dbReference type="RefSeq" id="WP_151681207.1">
    <property type="nucleotide sequence ID" value="NZ_BKZP01000017.1"/>
</dbReference>
<dbReference type="InterPro" id="IPR004788">
    <property type="entry name" value="Ribose5P_isomerase_type_A"/>
</dbReference>
<dbReference type="PANTHER" id="PTHR11934:SF0">
    <property type="entry name" value="RIBOSE-5-PHOSPHATE ISOMERASE"/>
    <property type="match status" value="1"/>
</dbReference>
<dbReference type="AlphaFoldDB" id="A0A5J4JHP8"/>
<gene>
    <name evidence="3" type="primary">rpiA_2</name>
    <name evidence="3" type="ORF">BpJC7_13730</name>
</gene>
<dbReference type="SUPFAM" id="SSF100950">
    <property type="entry name" value="NagB/RpiA/CoA transferase-like"/>
    <property type="match status" value="1"/>
</dbReference>
<dbReference type="GO" id="GO:0005829">
    <property type="term" value="C:cytosol"/>
    <property type="evidence" value="ECO:0007669"/>
    <property type="project" value="TreeGrafter"/>
</dbReference>
<keyword evidence="4" id="KW-1185">Reference proteome</keyword>
<dbReference type="SUPFAM" id="SSF75445">
    <property type="entry name" value="D-ribose-5-phosphate isomerase (RpiA), lid domain"/>
    <property type="match status" value="1"/>
</dbReference>
<dbReference type="Pfam" id="PF06026">
    <property type="entry name" value="Rib_5-P_isom_A"/>
    <property type="match status" value="1"/>
</dbReference>
<comment type="caution">
    <text evidence="3">The sequence shown here is derived from an EMBL/GenBank/DDBJ whole genome shotgun (WGS) entry which is preliminary data.</text>
</comment>
<dbReference type="InterPro" id="IPR037171">
    <property type="entry name" value="NagB/RpiA_transferase-like"/>
</dbReference>
<dbReference type="NCBIfam" id="TIGR00021">
    <property type="entry name" value="rpiA"/>
    <property type="match status" value="1"/>
</dbReference>
<dbReference type="Proteomes" id="UP000391919">
    <property type="component" value="Unassembled WGS sequence"/>
</dbReference>
<dbReference type="GO" id="GO:0009052">
    <property type="term" value="P:pentose-phosphate shunt, non-oxidative branch"/>
    <property type="evidence" value="ECO:0007669"/>
    <property type="project" value="InterPro"/>
</dbReference>
<proteinExistence type="predicted"/>
<organism evidence="3 4">
    <name type="scientific">Weizmannia acidilactici</name>
    <dbReference type="NCBI Taxonomy" id="2607726"/>
    <lineage>
        <taxon>Bacteria</taxon>
        <taxon>Bacillati</taxon>
        <taxon>Bacillota</taxon>
        <taxon>Bacilli</taxon>
        <taxon>Bacillales</taxon>
        <taxon>Bacillaceae</taxon>
        <taxon>Heyndrickxia</taxon>
    </lineage>
</organism>